<feature type="coiled-coil region" evidence="1">
    <location>
        <begin position="164"/>
        <end position="191"/>
    </location>
</feature>
<sequence length="223" mass="25710">MTDTNTHITETDTENPDGDYGYMICLSNVSMPNILNIGITWIVPKQKVDDINGLFGLWKPPTPYILEFAKKVLNIEHKRNTIYKLLSEYRINQKQRFFHVPIEKVRTLFDLMDGDYWVNTSMIKSTEDTEGIEDTEGTEGTDDIFDIPVNESVKAAKVIEDRMIDCLFKKCDDLEAKIENKKVELAEINAIIEERKVALRDLSNNSKGCEARDQTENYIVTEY</sequence>
<proteinExistence type="predicted"/>
<dbReference type="EMBL" id="MN740457">
    <property type="protein sequence ID" value="QHU27489.1"/>
    <property type="molecule type" value="Genomic_DNA"/>
</dbReference>
<keyword evidence="1" id="KW-0175">Coiled coil</keyword>
<accession>A0A6C0L935</accession>
<reference evidence="2" key="1">
    <citation type="journal article" date="2020" name="Nature">
        <title>Giant virus diversity and host interactions through global metagenomics.</title>
        <authorList>
            <person name="Schulz F."/>
            <person name="Roux S."/>
            <person name="Paez-Espino D."/>
            <person name="Jungbluth S."/>
            <person name="Walsh D.A."/>
            <person name="Denef V.J."/>
            <person name="McMahon K.D."/>
            <person name="Konstantinidis K.T."/>
            <person name="Eloe-Fadrosh E.A."/>
            <person name="Kyrpides N.C."/>
            <person name="Woyke T."/>
        </authorList>
    </citation>
    <scope>NUCLEOTIDE SEQUENCE</scope>
    <source>
        <strain evidence="2">GVMAG-M-3300027763-16</strain>
    </source>
</reference>
<organism evidence="2">
    <name type="scientific">viral metagenome</name>
    <dbReference type="NCBI Taxonomy" id="1070528"/>
    <lineage>
        <taxon>unclassified sequences</taxon>
        <taxon>metagenomes</taxon>
        <taxon>organismal metagenomes</taxon>
    </lineage>
</organism>
<evidence type="ECO:0000256" key="1">
    <source>
        <dbReference type="SAM" id="Coils"/>
    </source>
</evidence>
<protein>
    <submittedName>
        <fullName evidence="2">Uncharacterized protein</fullName>
    </submittedName>
</protein>
<name>A0A6C0L935_9ZZZZ</name>
<dbReference type="AlphaFoldDB" id="A0A6C0L935"/>
<evidence type="ECO:0000313" key="2">
    <source>
        <dbReference type="EMBL" id="QHU27489.1"/>
    </source>
</evidence>